<proteinExistence type="predicted"/>
<accession>A0A8S5UT43</accession>
<dbReference type="EMBL" id="BK016135">
    <property type="protein sequence ID" value="DAF97637.1"/>
    <property type="molecule type" value="Genomic_DNA"/>
</dbReference>
<name>A0A8S5UT43_9CAUD</name>
<protein>
    <submittedName>
        <fullName evidence="1">Uncharacterized protein</fullName>
    </submittedName>
</protein>
<evidence type="ECO:0000313" key="1">
    <source>
        <dbReference type="EMBL" id="DAF97637.1"/>
    </source>
</evidence>
<reference evidence="1" key="1">
    <citation type="journal article" date="2021" name="Proc. Natl. Acad. Sci. U.S.A.">
        <title>A Catalog of Tens of Thousands of Viruses from Human Metagenomes Reveals Hidden Associations with Chronic Diseases.</title>
        <authorList>
            <person name="Tisza M.J."/>
            <person name="Buck C.B."/>
        </authorList>
    </citation>
    <scope>NUCLEOTIDE SEQUENCE</scope>
    <source>
        <strain evidence="1">Ct4fm14</strain>
    </source>
</reference>
<sequence length="30" mass="3175">MTGLPLLFAVVGICTMTHGVFAVIDLIERG</sequence>
<organism evidence="1">
    <name type="scientific">Siphoviridae sp. ct4fm14</name>
    <dbReference type="NCBI Taxonomy" id="2825331"/>
    <lineage>
        <taxon>Viruses</taxon>
        <taxon>Duplodnaviria</taxon>
        <taxon>Heunggongvirae</taxon>
        <taxon>Uroviricota</taxon>
        <taxon>Caudoviricetes</taxon>
    </lineage>
</organism>